<evidence type="ECO:0000256" key="5">
    <source>
        <dbReference type="ARBA" id="ARBA00011668"/>
    </source>
</evidence>
<comment type="similarity">
    <text evidence="4">Belongs to the lyase 1 family. Adenylosuccinate lyase subfamily.</text>
</comment>
<keyword evidence="8" id="KW-0658">Purine biosynthesis</keyword>
<evidence type="ECO:0000259" key="12">
    <source>
        <dbReference type="SMART" id="SM00998"/>
    </source>
</evidence>
<comment type="catalytic activity">
    <reaction evidence="11">
        <text>N(6)-(1,2-dicarboxyethyl)-AMP = fumarate + AMP</text>
        <dbReference type="Rhea" id="RHEA:16853"/>
        <dbReference type="ChEBI" id="CHEBI:29806"/>
        <dbReference type="ChEBI" id="CHEBI:57567"/>
        <dbReference type="ChEBI" id="CHEBI:456215"/>
        <dbReference type="EC" id="4.3.2.2"/>
    </reaction>
</comment>
<dbReference type="InterPro" id="IPR019468">
    <property type="entry name" value="AdenyloSucc_lyase_C"/>
</dbReference>
<keyword evidence="9" id="KW-0456">Lyase</keyword>
<dbReference type="EC" id="4.3.2.2" evidence="6"/>
<dbReference type="GO" id="GO:0004018">
    <property type="term" value="F:N6-(1,2-dicarboxyethyl)AMP AMP-lyase (fumarate-forming) activity"/>
    <property type="evidence" value="ECO:0007669"/>
    <property type="project" value="TreeGrafter"/>
</dbReference>
<sequence length="193" mass="22190">MAYKRNPMRSERCCSLARYVMSLAQNPMATAAAQWLERSLDDSANRRLCLPEAFLCTDIALNTLQSIFEGLVVYPKVIERHILDELPFMATENILMAMVRKGENRQTCHEQLRLLSREAAEQVKIHGRKNDLVERIRHSSYFQPIHNDLEELLNPKSFIGCAPQQVTQFLEKEVYPAISSFQGHFKNSTSFSV</sequence>
<name>A0AA38LZN0_9CUCU</name>
<evidence type="ECO:0000256" key="10">
    <source>
        <dbReference type="ARBA" id="ARBA00030717"/>
    </source>
</evidence>
<organism evidence="13 14">
    <name type="scientific">Zophobas morio</name>
    <dbReference type="NCBI Taxonomy" id="2755281"/>
    <lineage>
        <taxon>Eukaryota</taxon>
        <taxon>Metazoa</taxon>
        <taxon>Ecdysozoa</taxon>
        <taxon>Arthropoda</taxon>
        <taxon>Hexapoda</taxon>
        <taxon>Insecta</taxon>
        <taxon>Pterygota</taxon>
        <taxon>Neoptera</taxon>
        <taxon>Endopterygota</taxon>
        <taxon>Coleoptera</taxon>
        <taxon>Polyphaga</taxon>
        <taxon>Cucujiformia</taxon>
        <taxon>Tenebrionidae</taxon>
        <taxon>Zophobas</taxon>
    </lineage>
</organism>
<accession>A0AA38LZN0</accession>
<comment type="pathway">
    <text evidence="2">Purine metabolism; IMP biosynthesis via de novo pathway; 5-amino-1-(5-phospho-D-ribosyl)imidazole-4-carboxamide from 5-amino-1-(5-phospho-D-ribosyl)imidazole-4-carboxylate: step 2/2.</text>
</comment>
<evidence type="ECO:0000256" key="9">
    <source>
        <dbReference type="ARBA" id="ARBA00023239"/>
    </source>
</evidence>
<comment type="caution">
    <text evidence="13">The sequence shown here is derived from an EMBL/GenBank/DDBJ whole genome shotgun (WGS) entry which is preliminary data.</text>
</comment>
<protein>
    <recommendedName>
        <fullName evidence="7">Adenylosuccinate lyase</fullName>
        <ecNumber evidence="6">4.3.2.2</ecNumber>
    </recommendedName>
    <alternativeName>
        <fullName evidence="10">Adenylosuccinase</fullName>
    </alternativeName>
</protein>
<dbReference type="AlphaFoldDB" id="A0AA38LZN0"/>
<evidence type="ECO:0000256" key="11">
    <source>
        <dbReference type="ARBA" id="ARBA00047513"/>
    </source>
</evidence>
<evidence type="ECO:0000256" key="2">
    <source>
        <dbReference type="ARBA" id="ARBA00004706"/>
    </source>
</evidence>
<comment type="subunit">
    <text evidence="5">Homotetramer. Residues from neighboring subunits contribute catalytic and substrate-binding residues to each active site.</text>
</comment>
<dbReference type="PANTHER" id="PTHR43172">
    <property type="entry name" value="ADENYLOSUCCINATE LYASE"/>
    <property type="match status" value="1"/>
</dbReference>
<dbReference type="PANTHER" id="PTHR43172:SF1">
    <property type="entry name" value="ADENYLOSUCCINATE LYASE"/>
    <property type="match status" value="1"/>
</dbReference>
<evidence type="ECO:0000256" key="6">
    <source>
        <dbReference type="ARBA" id="ARBA00012339"/>
    </source>
</evidence>
<evidence type="ECO:0000313" key="14">
    <source>
        <dbReference type="Proteomes" id="UP001168821"/>
    </source>
</evidence>
<feature type="domain" description="Adenylosuccinate lyase C-terminal" evidence="12">
    <location>
        <begin position="86"/>
        <end position="170"/>
    </location>
</feature>
<comment type="pathway">
    <text evidence="3">Purine metabolism; AMP biosynthesis via de novo pathway; AMP from IMP: step 2/2.</text>
</comment>
<dbReference type="EMBL" id="JALNTZ010000797">
    <property type="protein sequence ID" value="KAJ3632052.1"/>
    <property type="molecule type" value="Genomic_DNA"/>
</dbReference>
<reference evidence="13" key="1">
    <citation type="journal article" date="2023" name="G3 (Bethesda)">
        <title>Whole genome assemblies of Zophobas morio and Tenebrio molitor.</title>
        <authorList>
            <person name="Kaur S."/>
            <person name="Stinson S.A."/>
            <person name="diCenzo G.C."/>
        </authorList>
    </citation>
    <scope>NUCLEOTIDE SEQUENCE</scope>
    <source>
        <strain evidence="13">QUZm001</strain>
    </source>
</reference>
<comment type="catalytic activity">
    <reaction evidence="1">
        <text>(2S)-2-[5-amino-1-(5-phospho-beta-D-ribosyl)imidazole-4-carboxamido]succinate = 5-amino-1-(5-phospho-beta-D-ribosyl)imidazole-4-carboxamide + fumarate</text>
        <dbReference type="Rhea" id="RHEA:23920"/>
        <dbReference type="ChEBI" id="CHEBI:29806"/>
        <dbReference type="ChEBI" id="CHEBI:58443"/>
        <dbReference type="ChEBI" id="CHEBI:58475"/>
        <dbReference type="EC" id="4.3.2.2"/>
    </reaction>
</comment>
<proteinExistence type="inferred from homology"/>
<dbReference type="Gene3D" id="1.10.40.30">
    <property type="entry name" value="Fumarase/aspartase (C-terminal domain)"/>
    <property type="match status" value="1"/>
</dbReference>
<evidence type="ECO:0000256" key="3">
    <source>
        <dbReference type="ARBA" id="ARBA00004734"/>
    </source>
</evidence>
<dbReference type="SUPFAM" id="SSF48557">
    <property type="entry name" value="L-aspartase-like"/>
    <property type="match status" value="1"/>
</dbReference>
<evidence type="ECO:0000313" key="13">
    <source>
        <dbReference type="EMBL" id="KAJ3632052.1"/>
    </source>
</evidence>
<dbReference type="GO" id="GO:0070626">
    <property type="term" value="F:(S)-2-(5-amino-1-(5-phospho-D-ribosyl)imidazole-4-carboxamido) succinate lyase (fumarate-forming) activity"/>
    <property type="evidence" value="ECO:0007669"/>
    <property type="project" value="TreeGrafter"/>
</dbReference>
<dbReference type="InterPro" id="IPR008948">
    <property type="entry name" value="L-Aspartase-like"/>
</dbReference>
<dbReference type="GO" id="GO:0005829">
    <property type="term" value="C:cytosol"/>
    <property type="evidence" value="ECO:0007669"/>
    <property type="project" value="TreeGrafter"/>
</dbReference>
<keyword evidence="14" id="KW-1185">Reference proteome</keyword>
<dbReference type="SMART" id="SM00998">
    <property type="entry name" value="ADSL_C"/>
    <property type="match status" value="1"/>
</dbReference>
<dbReference type="Proteomes" id="UP001168821">
    <property type="component" value="Unassembled WGS sequence"/>
</dbReference>
<evidence type="ECO:0000256" key="1">
    <source>
        <dbReference type="ARBA" id="ARBA00000598"/>
    </source>
</evidence>
<evidence type="ECO:0000256" key="4">
    <source>
        <dbReference type="ARBA" id="ARBA00008273"/>
    </source>
</evidence>
<dbReference type="GO" id="GO:0044208">
    <property type="term" value="P:'de novo' AMP biosynthetic process"/>
    <property type="evidence" value="ECO:0007669"/>
    <property type="project" value="TreeGrafter"/>
</dbReference>
<evidence type="ECO:0000256" key="7">
    <source>
        <dbReference type="ARBA" id="ARBA00017058"/>
    </source>
</evidence>
<dbReference type="Pfam" id="PF10397">
    <property type="entry name" value="ADSL_C"/>
    <property type="match status" value="1"/>
</dbReference>
<dbReference type="Gene3D" id="1.20.200.10">
    <property type="entry name" value="Fumarase/aspartase (Central domain)"/>
    <property type="match status" value="1"/>
</dbReference>
<gene>
    <name evidence="13" type="ORF">Zmor_024839</name>
</gene>
<evidence type="ECO:0000256" key="8">
    <source>
        <dbReference type="ARBA" id="ARBA00022755"/>
    </source>
</evidence>
<dbReference type="FunFam" id="1.10.40.30:FF:000005">
    <property type="entry name" value="Adenylosuccinate lyase"/>
    <property type="match status" value="1"/>
</dbReference>